<evidence type="ECO:0000313" key="1">
    <source>
        <dbReference type="EMBL" id="SCZ00291.1"/>
    </source>
</evidence>
<evidence type="ECO:0000313" key="2">
    <source>
        <dbReference type="Proteomes" id="UP000199354"/>
    </source>
</evidence>
<dbReference type="AlphaFoldDB" id="A0A1G5KJ68"/>
<sequence>MRFTILIFFFLTRHFCFGQNADVVVKNIYIDSTETNSFISSIHCEINSIPVDSTKKIRLLFAEGKEKSGKKYKIDDFDYFGYDDMVLKNTFPIIFFTNKKIENPLQIQGKIRYFTPSLENGGLKIIENPKQKNNINIYNGEEDIKVIVIDIDKFVETEKDGKQFKTLIDKVVSKNNLNKKQFKRCIKLLMSDHKTYNWSSKQYFAFYVEDKNDKLAGLHTLINDKIAHDGGGTYRFGSSSLVTRRFRQSIESNWKIVLEIETDKSINDLTFVLSDISLFGKQE</sequence>
<name>A0A1G5KJ68_9FLAO</name>
<accession>A0A1G5KJ68</accession>
<dbReference type="Proteomes" id="UP000199354">
    <property type="component" value="Unassembled WGS sequence"/>
</dbReference>
<dbReference type="RefSeq" id="WP_091147271.1">
    <property type="nucleotide sequence ID" value="NZ_FMVF01000041.1"/>
</dbReference>
<organism evidence="1 2">
    <name type="scientific">Flavobacterium caeni</name>
    <dbReference type="NCBI Taxonomy" id="490189"/>
    <lineage>
        <taxon>Bacteria</taxon>
        <taxon>Pseudomonadati</taxon>
        <taxon>Bacteroidota</taxon>
        <taxon>Flavobacteriia</taxon>
        <taxon>Flavobacteriales</taxon>
        <taxon>Flavobacteriaceae</taxon>
        <taxon>Flavobacterium</taxon>
    </lineage>
</organism>
<protein>
    <submittedName>
        <fullName evidence="1">Uncharacterized protein</fullName>
    </submittedName>
</protein>
<reference evidence="1 2" key="1">
    <citation type="submission" date="2016-10" db="EMBL/GenBank/DDBJ databases">
        <authorList>
            <person name="de Groot N.N."/>
        </authorList>
    </citation>
    <scope>NUCLEOTIDE SEQUENCE [LARGE SCALE GENOMIC DNA]</scope>
    <source>
        <strain evidence="1 2">CGMCC 1.7031</strain>
    </source>
</reference>
<dbReference type="EMBL" id="FMVF01000041">
    <property type="protein sequence ID" value="SCZ00291.1"/>
    <property type="molecule type" value="Genomic_DNA"/>
</dbReference>
<gene>
    <name evidence="1" type="ORF">SAMN02927903_03323</name>
</gene>
<keyword evidence="2" id="KW-1185">Reference proteome</keyword>
<dbReference type="STRING" id="490189.SAMN02927903_03323"/>
<proteinExistence type="predicted"/>